<accession>A0A158J916</accession>
<proteinExistence type="predicted"/>
<keyword evidence="2" id="KW-1185">Reference proteome</keyword>
<evidence type="ECO:0000313" key="1">
    <source>
        <dbReference type="EMBL" id="SAL64943.1"/>
    </source>
</evidence>
<dbReference type="EMBL" id="FCNY02000021">
    <property type="protein sequence ID" value="SAL64943.1"/>
    <property type="molecule type" value="Genomic_DNA"/>
</dbReference>
<name>A0A158J916_CABCO</name>
<organism evidence="1 2">
    <name type="scientific">Caballeronia cordobensis</name>
    <name type="common">Burkholderia cordobensis</name>
    <dbReference type="NCBI Taxonomy" id="1353886"/>
    <lineage>
        <taxon>Bacteria</taxon>
        <taxon>Pseudomonadati</taxon>
        <taxon>Pseudomonadota</taxon>
        <taxon>Betaproteobacteria</taxon>
        <taxon>Burkholderiales</taxon>
        <taxon>Burkholderiaceae</taxon>
        <taxon>Caballeronia</taxon>
    </lineage>
</organism>
<dbReference type="AlphaFoldDB" id="A0A158J916"/>
<sequence>MNTSLQVNPHLQAVLPRATEDMSETAGPVLRADMKPEDLVVSLGNGYIQSTARLVVTQEIAQVLISLTQQEQRIEAEALFKKRMDRILALGDDNPMPQAFQDELLIEVRKCLNALR</sequence>
<gene>
    <name evidence="1" type="ORF">AWB70_06050</name>
</gene>
<dbReference type="Proteomes" id="UP000054740">
    <property type="component" value="Unassembled WGS sequence"/>
</dbReference>
<protein>
    <submittedName>
        <fullName evidence="1">Uncharacterized protein</fullName>
    </submittedName>
</protein>
<reference evidence="2" key="1">
    <citation type="submission" date="2016-01" db="EMBL/GenBank/DDBJ databases">
        <authorList>
            <person name="Peeters C."/>
        </authorList>
    </citation>
    <scope>NUCLEOTIDE SEQUENCE [LARGE SCALE GENOMIC DNA]</scope>
</reference>
<evidence type="ECO:0000313" key="2">
    <source>
        <dbReference type="Proteomes" id="UP000054740"/>
    </source>
</evidence>